<evidence type="ECO:0000313" key="1">
    <source>
        <dbReference type="EMBL" id="XAG86458.1"/>
    </source>
</evidence>
<organism evidence="1">
    <name type="scientific">bacterium 19MO03SA05</name>
    <dbReference type="NCBI Taxonomy" id="2920620"/>
    <lineage>
        <taxon>Bacteria</taxon>
    </lineage>
</organism>
<protein>
    <submittedName>
        <fullName evidence="1">Fructose 1,6-bisphosphatase</fullName>
    </submittedName>
</protein>
<name>A0AAU6VLW3_UNCXX</name>
<accession>A0AAU6VLW3</accession>
<reference evidence="1" key="1">
    <citation type="submission" date="2022-03" db="EMBL/GenBank/DDBJ databases">
        <title>Sea Food Isolates.</title>
        <authorList>
            <person name="Li c."/>
        </authorList>
    </citation>
    <scope>NUCLEOTIDE SEQUENCE</scope>
    <source>
        <strain evidence="1">19MO03SA05</strain>
    </source>
</reference>
<dbReference type="AlphaFoldDB" id="A0AAU6VLW3"/>
<sequence length="291" mass="32375">MSEMQFKIDGKKLENGVPLHTAVAALDSFQKIIDKSYMGVTGVKRITAKEREKYFINTTEIKHGSLLTNFDIVLHGVQLGLPLFSSYGPQNIWEATKDTFNFLKTVCGAVQKGEPPQYEFNNDGDASVKIGDEVHHYHGTVIQIAQASLPNFQDLAHLAGVNKLTEISAGKCNSKTKDIFIGAEDSKMFDVPTKLEQEVRAVKCEVFDFNKYKNAGKLSVSSQGQYVPQGEYNFSIFGNQDNVEYIYSMLQPEVELNCLIELAISPFGGEEIHKLHITGIKAHNKAFKSDS</sequence>
<gene>
    <name evidence="1" type="ORF">MRM63_15110</name>
</gene>
<proteinExistence type="predicted"/>
<dbReference type="EMBL" id="CP095351">
    <property type="protein sequence ID" value="XAG86458.1"/>
    <property type="molecule type" value="Genomic_DNA"/>
</dbReference>